<dbReference type="Proteomes" id="UP000610862">
    <property type="component" value="Unassembled WGS sequence"/>
</dbReference>
<feature type="transmembrane region" description="Helical" evidence="10">
    <location>
        <begin position="144"/>
        <end position="164"/>
    </location>
</feature>
<sequence>MYTILGVIAKPLGWLLGFLYNFLSDYGITIILFTLIVKLCLYPLYIKQTKSTAKMAEVQPKMQALQRKYANDRETLNIKMAELYKEEKFNPMGGCLPMLIQMPIIMGLFALLRNPLRYMADDSMIFAFHESFMWIKDLSQPDPWILPIIAGVATFISFTMNQALSDSGGANNQMNGMMKMMKYIFPIMILWMARSFPSGLALYWAVSQIIQIFFNIHMATLRKRLKREAQKKNKK</sequence>
<dbReference type="GO" id="GO:0032977">
    <property type="term" value="F:membrane insertase activity"/>
    <property type="evidence" value="ECO:0007669"/>
    <property type="project" value="InterPro"/>
</dbReference>
<evidence type="ECO:0000256" key="8">
    <source>
        <dbReference type="ARBA" id="ARBA00023186"/>
    </source>
</evidence>
<name>A0A926I8A9_9FIRM</name>
<proteinExistence type="inferred from homology"/>
<feature type="transmembrane region" description="Helical" evidence="10">
    <location>
        <begin position="26"/>
        <end position="45"/>
    </location>
</feature>
<dbReference type="PANTHER" id="PTHR12428:SF65">
    <property type="entry name" value="CYTOCHROME C OXIDASE ASSEMBLY PROTEIN COX18, MITOCHONDRIAL"/>
    <property type="match status" value="1"/>
</dbReference>
<evidence type="ECO:0000313" key="12">
    <source>
        <dbReference type="EMBL" id="MBC8567931.1"/>
    </source>
</evidence>
<evidence type="ECO:0000259" key="11">
    <source>
        <dbReference type="Pfam" id="PF02096"/>
    </source>
</evidence>
<protein>
    <submittedName>
        <fullName evidence="12">Membrane protein insertase YidC</fullName>
    </submittedName>
</protein>
<organism evidence="12 13">
    <name type="scientific">Lentihominibacter hominis</name>
    <dbReference type="NCBI Taxonomy" id="2763645"/>
    <lineage>
        <taxon>Bacteria</taxon>
        <taxon>Bacillati</taxon>
        <taxon>Bacillota</taxon>
        <taxon>Clostridia</taxon>
        <taxon>Peptostreptococcales</taxon>
        <taxon>Anaerovoracaceae</taxon>
        <taxon>Lentihominibacter</taxon>
    </lineage>
</organism>
<reference evidence="12" key="1">
    <citation type="submission" date="2020-08" db="EMBL/GenBank/DDBJ databases">
        <title>Genome public.</title>
        <authorList>
            <person name="Liu C."/>
            <person name="Sun Q."/>
        </authorList>
    </citation>
    <scope>NUCLEOTIDE SEQUENCE</scope>
    <source>
        <strain evidence="12">NSJ-24</strain>
    </source>
</reference>
<dbReference type="PRINTS" id="PR01900">
    <property type="entry name" value="YIDCPROTEIN"/>
</dbReference>
<dbReference type="GO" id="GO:0051205">
    <property type="term" value="P:protein insertion into membrane"/>
    <property type="evidence" value="ECO:0007669"/>
    <property type="project" value="TreeGrafter"/>
</dbReference>
<keyword evidence="13" id="KW-1185">Reference proteome</keyword>
<dbReference type="GO" id="GO:0015031">
    <property type="term" value="P:protein transport"/>
    <property type="evidence" value="ECO:0007669"/>
    <property type="project" value="UniProtKB-KW"/>
</dbReference>
<accession>A0A926I8A9</accession>
<dbReference type="AlphaFoldDB" id="A0A926I8A9"/>
<evidence type="ECO:0000256" key="10">
    <source>
        <dbReference type="SAM" id="Phobius"/>
    </source>
</evidence>
<evidence type="ECO:0000256" key="6">
    <source>
        <dbReference type="ARBA" id="ARBA00022989"/>
    </source>
</evidence>
<dbReference type="Pfam" id="PF02096">
    <property type="entry name" value="60KD_IMP"/>
    <property type="match status" value="1"/>
</dbReference>
<feature type="transmembrane region" description="Helical" evidence="10">
    <location>
        <begin position="89"/>
        <end position="112"/>
    </location>
</feature>
<keyword evidence="2" id="KW-0813">Transport</keyword>
<evidence type="ECO:0000256" key="5">
    <source>
        <dbReference type="ARBA" id="ARBA00022927"/>
    </source>
</evidence>
<dbReference type="RefSeq" id="WP_177268166.1">
    <property type="nucleotide sequence ID" value="NZ_JACRTA010000001.1"/>
</dbReference>
<evidence type="ECO:0000256" key="7">
    <source>
        <dbReference type="ARBA" id="ARBA00023136"/>
    </source>
</evidence>
<dbReference type="InterPro" id="IPR001708">
    <property type="entry name" value="YidC/ALB3/OXA1/COX18"/>
</dbReference>
<evidence type="ECO:0000256" key="3">
    <source>
        <dbReference type="ARBA" id="ARBA00022475"/>
    </source>
</evidence>
<dbReference type="CDD" id="cd20070">
    <property type="entry name" value="5TM_YidC_Alb3"/>
    <property type="match status" value="1"/>
</dbReference>
<dbReference type="InterPro" id="IPR047196">
    <property type="entry name" value="YidC_ALB_C"/>
</dbReference>
<evidence type="ECO:0000256" key="4">
    <source>
        <dbReference type="ARBA" id="ARBA00022692"/>
    </source>
</evidence>
<evidence type="ECO:0000256" key="2">
    <source>
        <dbReference type="ARBA" id="ARBA00022448"/>
    </source>
</evidence>
<evidence type="ECO:0000256" key="9">
    <source>
        <dbReference type="RuleBase" id="RU003945"/>
    </source>
</evidence>
<evidence type="ECO:0000313" key="13">
    <source>
        <dbReference type="Proteomes" id="UP000610862"/>
    </source>
</evidence>
<dbReference type="NCBIfam" id="TIGR03592">
    <property type="entry name" value="yidC_oxa1_cterm"/>
    <property type="match status" value="1"/>
</dbReference>
<keyword evidence="8" id="KW-0143">Chaperone</keyword>
<dbReference type="InterPro" id="IPR028055">
    <property type="entry name" value="YidC/Oxa/ALB_C"/>
</dbReference>
<dbReference type="GO" id="GO:0005886">
    <property type="term" value="C:plasma membrane"/>
    <property type="evidence" value="ECO:0007669"/>
    <property type="project" value="UniProtKB-SubCell"/>
</dbReference>
<keyword evidence="5" id="KW-0653">Protein transport</keyword>
<evidence type="ECO:0000256" key="1">
    <source>
        <dbReference type="ARBA" id="ARBA00004651"/>
    </source>
</evidence>
<comment type="similarity">
    <text evidence="9">Belongs to the OXA1/ALB3/YidC family.</text>
</comment>
<dbReference type="PANTHER" id="PTHR12428">
    <property type="entry name" value="OXA1"/>
    <property type="match status" value="1"/>
</dbReference>
<dbReference type="EMBL" id="JACRTA010000001">
    <property type="protein sequence ID" value="MBC8567931.1"/>
    <property type="molecule type" value="Genomic_DNA"/>
</dbReference>
<keyword evidence="3" id="KW-1003">Cell membrane</keyword>
<comment type="subcellular location">
    <subcellularLocation>
        <location evidence="1">Cell membrane</location>
        <topology evidence="1">Multi-pass membrane protein</topology>
    </subcellularLocation>
    <subcellularLocation>
        <location evidence="9">Membrane</location>
        <topology evidence="9">Multi-pass membrane protein</topology>
    </subcellularLocation>
</comment>
<feature type="domain" description="Membrane insertase YidC/Oxa/ALB C-terminal" evidence="11">
    <location>
        <begin position="26"/>
        <end position="216"/>
    </location>
</feature>
<comment type="caution">
    <text evidence="12">The sequence shown here is derived from an EMBL/GenBank/DDBJ whole genome shotgun (WGS) entry which is preliminary data.</text>
</comment>
<keyword evidence="4 9" id="KW-0812">Transmembrane</keyword>
<keyword evidence="6 10" id="KW-1133">Transmembrane helix</keyword>
<keyword evidence="7 10" id="KW-0472">Membrane</keyword>
<gene>
    <name evidence="12" type="ORF">H8692_04010</name>
</gene>